<sequence>MRTSHPSRGRSVVSPLIVEGNLALLIGDVREVGLALVDGRSLADQNLGIEDVLLLGTLLFLHVSLGEEIIVRLVAH</sequence>
<dbReference type="AlphaFoldDB" id="A0A1H4KTR0"/>
<organism evidence="1 2">
    <name type="scientific">Microbacterium hydrocarbonoxydans</name>
    <dbReference type="NCBI Taxonomy" id="273678"/>
    <lineage>
        <taxon>Bacteria</taxon>
        <taxon>Bacillati</taxon>
        <taxon>Actinomycetota</taxon>
        <taxon>Actinomycetes</taxon>
        <taxon>Micrococcales</taxon>
        <taxon>Microbacteriaceae</taxon>
        <taxon>Microbacterium</taxon>
    </lineage>
</organism>
<reference evidence="2" key="1">
    <citation type="submission" date="2016-10" db="EMBL/GenBank/DDBJ databases">
        <authorList>
            <person name="Varghese N."/>
            <person name="Submissions S."/>
        </authorList>
    </citation>
    <scope>NUCLEOTIDE SEQUENCE [LARGE SCALE GENOMIC DNA]</scope>
    <source>
        <strain evidence="2">DSM 16089</strain>
    </source>
</reference>
<dbReference type="Proteomes" id="UP000183750">
    <property type="component" value="Unassembled WGS sequence"/>
</dbReference>
<protein>
    <submittedName>
        <fullName evidence="1">Uncharacterized protein</fullName>
    </submittedName>
</protein>
<proteinExistence type="predicted"/>
<keyword evidence="2" id="KW-1185">Reference proteome</keyword>
<evidence type="ECO:0000313" key="2">
    <source>
        <dbReference type="Proteomes" id="UP000183750"/>
    </source>
</evidence>
<dbReference type="EMBL" id="FNSQ01000005">
    <property type="protein sequence ID" value="SEB61488.1"/>
    <property type="molecule type" value="Genomic_DNA"/>
</dbReference>
<accession>A0A1H4KTR0</accession>
<dbReference type="RefSeq" id="WP_060927469.1">
    <property type="nucleotide sequence ID" value="NZ_FNSQ01000005.1"/>
</dbReference>
<evidence type="ECO:0000313" key="1">
    <source>
        <dbReference type="EMBL" id="SEB61488.1"/>
    </source>
</evidence>
<gene>
    <name evidence="1" type="ORF">SAMN04489807_1529</name>
</gene>
<name>A0A1H4KTR0_9MICO</name>